<dbReference type="Pfam" id="PF11716">
    <property type="entry name" value="MDMPI_N"/>
    <property type="match status" value="1"/>
</dbReference>
<feature type="domain" description="Mycothiol-dependent maleylpyruvate isomerase metal-binding" evidence="1">
    <location>
        <begin position="13"/>
        <end position="153"/>
    </location>
</feature>
<dbReference type="InterPro" id="IPR034660">
    <property type="entry name" value="DinB/YfiT-like"/>
</dbReference>
<dbReference type="Gene3D" id="1.20.120.450">
    <property type="entry name" value="dinb family like domain"/>
    <property type="match status" value="1"/>
</dbReference>
<dbReference type="AlphaFoldDB" id="A0A9X1TGD8"/>
<dbReference type="InterPro" id="IPR024344">
    <property type="entry name" value="MDMPI_metal-binding"/>
</dbReference>
<protein>
    <submittedName>
        <fullName evidence="2">Maleylpyruvate isomerase N-terminal domain-containing protein</fullName>
    </submittedName>
</protein>
<name>A0A9X1TGD8_9BACT</name>
<dbReference type="Proteomes" id="UP001139000">
    <property type="component" value="Unassembled WGS sequence"/>
</dbReference>
<sequence>MIETVHLFPVLDQKLIELLKSLSYDDWHKTTVARLWSVKDVASHLLDGNLRTISGSRDNYNVPPDREINSYGDLVLFLNKLNNDWVNATKRLSPAVLIDLLESTGREYSLIMSEQDLEREAKFAVAWAGEQTSKNWFHIAREYTEKWHHQQQIREATGKQGIITEQLYYPFIDTLLRGLPHTYRDVDAKTGTAIAINVGVDTPFLRFLVKKADGWKIENEFAGEKNALLTIPPAIAWKLFTKALKPEEAEADIIIEGDANLAKIALNLIAVMA</sequence>
<evidence type="ECO:0000313" key="3">
    <source>
        <dbReference type="Proteomes" id="UP001139000"/>
    </source>
</evidence>
<dbReference type="RefSeq" id="WP_234656496.1">
    <property type="nucleotide sequence ID" value="NZ_CP094997.1"/>
</dbReference>
<keyword evidence="3" id="KW-1185">Reference proteome</keyword>
<dbReference type="EMBL" id="JAJTTC010000004">
    <property type="protein sequence ID" value="MCF0063520.1"/>
    <property type="molecule type" value="Genomic_DNA"/>
</dbReference>
<reference evidence="2" key="1">
    <citation type="submission" date="2021-12" db="EMBL/GenBank/DDBJ databases">
        <title>Novel species in genus Dyadobacter.</title>
        <authorList>
            <person name="Ma C."/>
        </authorList>
    </citation>
    <scope>NUCLEOTIDE SEQUENCE</scope>
    <source>
        <strain evidence="2">LJ419</strain>
    </source>
</reference>
<dbReference type="GO" id="GO:0016853">
    <property type="term" value="F:isomerase activity"/>
    <property type="evidence" value="ECO:0007669"/>
    <property type="project" value="UniProtKB-KW"/>
</dbReference>
<keyword evidence="2" id="KW-0413">Isomerase</keyword>
<organism evidence="2 3">
    <name type="scientific">Dyadobacter chenwenxiniae</name>
    <dbReference type="NCBI Taxonomy" id="2906456"/>
    <lineage>
        <taxon>Bacteria</taxon>
        <taxon>Pseudomonadati</taxon>
        <taxon>Bacteroidota</taxon>
        <taxon>Cytophagia</taxon>
        <taxon>Cytophagales</taxon>
        <taxon>Spirosomataceae</taxon>
        <taxon>Dyadobacter</taxon>
    </lineage>
</organism>
<accession>A0A9X1TGD8</accession>
<evidence type="ECO:0000313" key="2">
    <source>
        <dbReference type="EMBL" id="MCF0063520.1"/>
    </source>
</evidence>
<evidence type="ECO:0000259" key="1">
    <source>
        <dbReference type="Pfam" id="PF11716"/>
    </source>
</evidence>
<comment type="caution">
    <text evidence="2">The sequence shown here is derived from an EMBL/GenBank/DDBJ whole genome shotgun (WGS) entry which is preliminary data.</text>
</comment>
<proteinExistence type="predicted"/>
<gene>
    <name evidence="2" type="ORF">LXM26_18555</name>
</gene>
<dbReference type="SUPFAM" id="SSF109854">
    <property type="entry name" value="DinB/YfiT-like putative metalloenzymes"/>
    <property type="match status" value="1"/>
</dbReference>
<dbReference type="GO" id="GO:0046872">
    <property type="term" value="F:metal ion binding"/>
    <property type="evidence" value="ECO:0007669"/>
    <property type="project" value="InterPro"/>
</dbReference>